<name>A0ABR9B9W9_9RHOO</name>
<feature type="signal peptide" evidence="3">
    <location>
        <begin position="1"/>
        <end position="23"/>
    </location>
</feature>
<evidence type="ECO:0000256" key="1">
    <source>
        <dbReference type="ARBA" id="ARBA00022581"/>
    </source>
</evidence>
<feature type="region of interest" description="Disordered" evidence="2">
    <location>
        <begin position="781"/>
        <end position="804"/>
    </location>
</feature>
<feature type="compositionally biased region" description="Low complexity" evidence="2">
    <location>
        <begin position="357"/>
        <end position="413"/>
    </location>
</feature>
<keyword evidence="3" id="KW-0732">Signal</keyword>
<reference evidence="6" key="1">
    <citation type="submission" date="2023-07" db="EMBL/GenBank/DDBJ databases">
        <title>Thauera sp. CAU 1555 isolated from sand of Yaerae Beach.</title>
        <authorList>
            <person name="Kim W."/>
        </authorList>
    </citation>
    <scope>NUCLEOTIDE SEQUENCE [LARGE SCALE GENOMIC DNA]</scope>
    <source>
        <strain evidence="6">CAU 1555</strain>
    </source>
</reference>
<evidence type="ECO:0000259" key="4">
    <source>
        <dbReference type="Pfam" id="PF25800"/>
    </source>
</evidence>
<dbReference type="Pfam" id="PF25800">
    <property type="entry name" value="FimV_N"/>
    <property type="match status" value="1"/>
</dbReference>
<feature type="region of interest" description="Disordered" evidence="2">
    <location>
        <begin position="254"/>
        <end position="306"/>
    </location>
</feature>
<protein>
    <recommendedName>
        <fullName evidence="4">FimV N-terminal domain-containing protein</fullName>
    </recommendedName>
</protein>
<dbReference type="NCBIfam" id="TIGR03505">
    <property type="entry name" value="FimV_core"/>
    <property type="match status" value="1"/>
</dbReference>
<feature type="chain" id="PRO_5047130960" description="FimV N-terminal domain-containing protein" evidence="3">
    <location>
        <begin position="24"/>
        <end position="1014"/>
    </location>
</feature>
<evidence type="ECO:0000256" key="2">
    <source>
        <dbReference type="SAM" id="MobiDB-lite"/>
    </source>
</evidence>
<dbReference type="InterPro" id="IPR057840">
    <property type="entry name" value="FimV_N"/>
</dbReference>
<feature type="compositionally biased region" description="Pro residues" evidence="2">
    <location>
        <begin position="430"/>
        <end position="450"/>
    </location>
</feature>
<feature type="compositionally biased region" description="Acidic residues" evidence="2">
    <location>
        <begin position="720"/>
        <end position="734"/>
    </location>
</feature>
<sequence>MKTLLKASLIATAIASIPSSAFALGAGPINVFSGLGQPLRAEVPLSATPQELQSLSARIAPPDAFRQANIPYSSALSLLRVSVDNSGSKPVLRISSDRPVNEPFLDLLLEFSWDAGRLVREYTFLLDPVALAPVQPAQPASAPTQASSRVAPAAAASPAAASGSYRVQRGDTLRRIAEESRPADVTLDQMLIALARENPAAFDDGNINRMRAGAILNMPSAEQVRAIDRTEARREVVAQAADFEAYRRRLAGAAAATPAAPDTADQASEGRITPRVEETARPDASTDRVQVSRAADDAAAESGDAARTDRLRALEEDLVARDRALEEANQRLVELERSIRDLQKLIELKSEQLAQLQQQAGTGTPPAAVPGAEAPAAAADTPAAETPTPAAEASQPAQAPAPAAEAQVSQAAPTPAPAPEPSVEPKAEPAPKPAPPAARKPAPQPAPQPQPSFLDELLGDPMTLAAGGGVLALLLGYAGFKLRQRRKQSEGAGLSSALMSEAPTGPNSVFGVTGGQSVDTSSSSVLQTDFSQSGLSSIDTDEGVDPVAEADVYMAYGRDAQAEEILVDALKADPSRLAIYLKLLELYAARKSLKQFETIAADLYARTSGEGSEWAKAAALGREIDPENPLYAADRGGEAGDVEESVGDKAGQPSPATAAAAGAVGVAALAGGLVAGEEPEQPEQAAAVDDAGQDLTQSLGALDFDLPDIEPAEQPAAEEPPVEPEVPEAGEEGENQLKDTWAMPGGQLAFTGTETGGESEALEVPVPEVDSNVLDFDLDFEEPAAAAPEAGSAEPDLEEGAAQTDASNLTATVVASSAQSEGEAADEAFIDLDAPASDAAFIDLDAPQEAGAPNEAEPVDLAATVIAGSDTYGAETQIEGVNAFSEQGGDVVDLEESSFDTNLLDFDFELDSPTAASGGEPPALDLSSIDLELETPQEAQPDVGGERTDVAAEEARMPAGEAAGGQEVDTKLELARAYEEMGDKEGARELLDEVLREGSDSQQAAARELLARLD</sequence>
<feature type="region of interest" description="Disordered" evidence="2">
    <location>
        <begin position="935"/>
        <end position="968"/>
    </location>
</feature>
<feature type="compositionally biased region" description="Low complexity" evidence="2">
    <location>
        <begin position="254"/>
        <end position="267"/>
    </location>
</feature>
<dbReference type="Proteomes" id="UP000603602">
    <property type="component" value="Unassembled WGS sequence"/>
</dbReference>
<dbReference type="RefSeq" id="WP_187717864.1">
    <property type="nucleotide sequence ID" value="NZ_JACTAH010000001.1"/>
</dbReference>
<dbReference type="EMBL" id="JACYTO010000001">
    <property type="protein sequence ID" value="MBD8503132.1"/>
    <property type="molecule type" value="Genomic_DNA"/>
</dbReference>
<feature type="compositionally biased region" description="Low complexity" evidence="2">
    <location>
        <begin position="678"/>
        <end position="687"/>
    </location>
</feature>
<feature type="region of interest" description="Disordered" evidence="2">
    <location>
        <begin position="357"/>
        <end position="456"/>
    </location>
</feature>
<dbReference type="NCBIfam" id="TIGR03504">
    <property type="entry name" value="FimV_Cterm"/>
    <property type="match status" value="1"/>
</dbReference>
<feature type="domain" description="FimV N-terminal" evidence="4">
    <location>
        <begin position="24"/>
        <end position="128"/>
    </location>
</feature>
<dbReference type="PANTHER" id="PTHR13037:SF24">
    <property type="entry name" value="POLYCOMB PROTEIN PCL-RELATED"/>
    <property type="match status" value="1"/>
</dbReference>
<feature type="compositionally biased region" description="Low complexity" evidence="2">
    <location>
        <begin position="783"/>
        <end position="794"/>
    </location>
</feature>
<feature type="compositionally biased region" description="Basic and acidic residues" evidence="2">
    <location>
        <begin position="944"/>
        <end position="956"/>
    </location>
</feature>
<keyword evidence="1" id="KW-0945">Host-virus interaction</keyword>
<dbReference type="InterPro" id="IPR038440">
    <property type="entry name" value="FimV_C_sf"/>
</dbReference>
<gene>
    <name evidence="5" type="ORF">IFO67_09575</name>
</gene>
<evidence type="ECO:0000256" key="3">
    <source>
        <dbReference type="SAM" id="SignalP"/>
    </source>
</evidence>
<evidence type="ECO:0000313" key="5">
    <source>
        <dbReference type="EMBL" id="MBD8503132.1"/>
    </source>
</evidence>
<dbReference type="InterPro" id="IPR020012">
    <property type="entry name" value="LysM_FimV"/>
</dbReference>
<feature type="region of interest" description="Disordered" evidence="2">
    <location>
        <begin position="678"/>
        <end position="768"/>
    </location>
</feature>
<proteinExistence type="predicted"/>
<dbReference type="Gene3D" id="1.20.58.2200">
    <property type="match status" value="1"/>
</dbReference>
<feature type="region of interest" description="Disordered" evidence="2">
    <location>
        <begin position="628"/>
        <end position="657"/>
    </location>
</feature>
<comment type="caution">
    <text evidence="5">The sequence shown here is derived from an EMBL/GenBank/DDBJ whole genome shotgun (WGS) entry which is preliminary data.</text>
</comment>
<dbReference type="Gene3D" id="3.10.350.10">
    <property type="entry name" value="LysM domain"/>
    <property type="match status" value="1"/>
</dbReference>
<accession>A0ABR9B9W9</accession>
<dbReference type="InterPro" id="IPR036779">
    <property type="entry name" value="LysM_dom_sf"/>
</dbReference>
<dbReference type="InterPro" id="IPR020011">
    <property type="entry name" value="FimV_C"/>
</dbReference>
<feature type="compositionally biased region" description="Basic and acidic residues" evidence="2">
    <location>
        <begin position="272"/>
        <end position="286"/>
    </location>
</feature>
<organism evidence="5 6">
    <name type="scientific">Thauera sedimentorum</name>
    <dbReference type="NCBI Taxonomy" id="2767595"/>
    <lineage>
        <taxon>Bacteria</taxon>
        <taxon>Pseudomonadati</taxon>
        <taxon>Pseudomonadota</taxon>
        <taxon>Betaproteobacteria</taxon>
        <taxon>Rhodocyclales</taxon>
        <taxon>Zoogloeaceae</taxon>
        <taxon>Thauera</taxon>
    </lineage>
</organism>
<evidence type="ECO:0000313" key="6">
    <source>
        <dbReference type="Proteomes" id="UP000603602"/>
    </source>
</evidence>
<dbReference type="PANTHER" id="PTHR13037">
    <property type="entry name" value="FORMIN"/>
    <property type="match status" value="1"/>
</dbReference>
<keyword evidence="6" id="KW-1185">Reference proteome</keyword>